<organism evidence="13 14">
    <name type="scientific">Sumerlaea chitinivorans</name>
    <dbReference type="NCBI Taxonomy" id="2250252"/>
    <lineage>
        <taxon>Bacteria</taxon>
        <taxon>Candidatus Sumerlaeota</taxon>
        <taxon>Candidatus Sumerlaeia</taxon>
        <taxon>Candidatus Sumerlaeales</taxon>
        <taxon>Candidatus Sumerlaeaceae</taxon>
        <taxon>Candidatus Sumerlaea</taxon>
    </lineage>
</organism>
<evidence type="ECO:0000256" key="5">
    <source>
        <dbReference type="ARBA" id="ARBA00022516"/>
    </source>
</evidence>
<evidence type="ECO:0000256" key="10">
    <source>
        <dbReference type="ARBA" id="ARBA00023098"/>
    </source>
</evidence>
<evidence type="ECO:0000256" key="9">
    <source>
        <dbReference type="ARBA" id="ARBA00022833"/>
    </source>
</evidence>
<comment type="pathway">
    <text evidence="3 12">Glycolipid biosynthesis; lipid IV(A) biosynthesis; lipid IV(A) from (3R)-3-hydroxytetradecanoyl-[acyl-carrier-protein] and UDP-N-acetyl-alpha-D-glucosamine: step 2/6.</text>
</comment>
<dbReference type="InterPro" id="IPR015870">
    <property type="entry name" value="UDP-acyl_N-AcGlcN_deAcase_N"/>
</dbReference>
<keyword evidence="6 12" id="KW-0441">Lipid A biosynthesis</keyword>
<evidence type="ECO:0000256" key="7">
    <source>
        <dbReference type="ARBA" id="ARBA00022723"/>
    </source>
</evidence>
<keyword evidence="10 12" id="KW-0443">Lipid metabolism</keyword>
<feature type="active site" description="Proton donor" evidence="12">
    <location>
        <position position="270"/>
    </location>
</feature>
<dbReference type="GO" id="GO:0009245">
    <property type="term" value="P:lipid A biosynthetic process"/>
    <property type="evidence" value="ECO:0007669"/>
    <property type="project" value="UniProtKB-UniRule"/>
</dbReference>
<dbReference type="SUPFAM" id="SSF54211">
    <property type="entry name" value="Ribosomal protein S5 domain 2-like"/>
    <property type="match status" value="2"/>
</dbReference>
<keyword evidence="8 12" id="KW-0378">Hydrolase</keyword>
<sequence>MNKDIVVTRPQQTIAKSFSLIGEGVHSGRSVVMECHPAPAGFGIQFRRRDIPDAPCIPATRAMVVEAELTRRTTLSNGHATVHTVEHLLSAAYALGVDNLLVELDAPEPPFLDGSALPYAEALGDVGMTEQDATISVLTVSSPTTYVLPEAEFSVLPSSELRVTFFFTSDEPLLRNQCATFVVTPDDYLREIAPARTFAFFHEIEALRAAGLIRGGSLASAVVIGRKSILNESLRFPDEPVRHKILDFIGDLALVGTPLTGHFLVWRGGHRVNAMFVEFLRKELAL</sequence>
<keyword evidence="7 12" id="KW-0479">Metal-binding</keyword>
<evidence type="ECO:0000256" key="4">
    <source>
        <dbReference type="ARBA" id="ARBA00012745"/>
    </source>
</evidence>
<protein>
    <recommendedName>
        <fullName evidence="4 12">UDP-3-O-acyl-N-acetylglucosamine deacetylase</fullName>
        <shortName evidence="12">UDP-3-O-acyl-GlcNAc deacetylase</shortName>
        <ecNumber evidence="4 12">3.5.1.108</ecNumber>
    </recommendedName>
    <alternativeName>
        <fullName evidence="12">UDP-3-O-[R-3-hydroxymyristoyl]-N-acetylglucosamine deacetylase</fullName>
    </alternativeName>
</protein>
<dbReference type="InterPro" id="IPR020568">
    <property type="entry name" value="Ribosomal_Su5_D2-typ_SF"/>
</dbReference>
<dbReference type="PANTHER" id="PTHR33694">
    <property type="entry name" value="UDP-3-O-ACYL-N-ACETYLGLUCOSAMINE DEACETYLASE 1, MITOCHONDRIAL-RELATED"/>
    <property type="match status" value="1"/>
</dbReference>
<proteinExistence type="inferred from homology"/>
<dbReference type="AlphaFoldDB" id="A0A2Z4Y6M4"/>
<evidence type="ECO:0000256" key="11">
    <source>
        <dbReference type="ARBA" id="ARBA00024535"/>
    </source>
</evidence>
<evidence type="ECO:0000256" key="8">
    <source>
        <dbReference type="ARBA" id="ARBA00022801"/>
    </source>
</evidence>
<dbReference type="Gene3D" id="3.30.1700.10">
    <property type="entry name" value="lpxc deacetylase, domain 2"/>
    <property type="match status" value="1"/>
</dbReference>
<dbReference type="NCBIfam" id="TIGR00325">
    <property type="entry name" value="lpxC"/>
    <property type="match status" value="1"/>
</dbReference>
<dbReference type="Proteomes" id="UP000262583">
    <property type="component" value="Chromosome"/>
</dbReference>
<comment type="cofactor">
    <cofactor evidence="1 12">
        <name>Zn(2+)</name>
        <dbReference type="ChEBI" id="CHEBI:29105"/>
    </cofactor>
</comment>
<dbReference type="GO" id="GO:0103117">
    <property type="term" value="F:UDP-3-O-acyl-N-acetylglucosamine deacetylase activity"/>
    <property type="evidence" value="ECO:0007669"/>
    <property type="project" value="UniProtKB-UniRule"/>
</dbReference>
<evidence type="ECO:0000256" key="6">
    <source>
        <dbReference type="ARBA" id="ARBA00022556"/>
    </source>
</evidence>
<comment type="function">
    <text evidence="2 12">Catalyzes the hydrolysis of UDP-3-O-myristoyl-N-acetylglucosamine to form UDP-3-O-myristoylglucosamine and acetate, the committed step in lipid A biosynthesis.</text>
</comment>
<evidence type="ECO:0000256" key="1">
    <source>
        <dbReference type="ARBA" id="ARBA00001947"/>
    </source>
</evidence>
<dbReference type="Gene3D" id="3.30.230.20">
    <property type="entry name" value="lpxc deacetylase, domain 1"/>
    <property type="match status" value="1"/>
</dbReference>
<dbReference type="HAMAP" id="MF_00388">
    <property type="entry name" value="LpxC"/>
    <property type="match status" value="1"/>
</dbReference>
<accession>A0A2Z4Y6M4</accession>
<keyword evidence="5 12" id="KW-0444">Lipid biosynthesis</keyword>
<feature type="binding site" evidence="12">
    <location>
        <position position="247"/>
    </location>
    <ligand>
        <name>Zn(2+)</name>
        <dbReference type="ChEBI" id="CHEBI:29105"/>
    </ligand>
</feature>
<name>A0A2Z4Y6M4_SUMC1</name>
<dbReference type="Pfam" id="PF03331">
    <property type="entry name" value="LpxC"/>
    <property type="match status" value="1"/>
</dbReference>
<evidence type="ECO:0000256" key="3">
    <source>
        <dbReference type="ARBA" id="ARBA00005002"/>
    </source>
</evidence>
<evidence type="ECO:0000313" key="14">
    <source>
        <dbReference type="Proteomes" id="UP000262583"/>
    </source>
</evidence>
<comment type="similarity">
    <text evidence="12">Belongs to the LpxC family.</text>
</comment>
<dbReference type="EC" id="3.5.1.108" evidence="4 12"/>
<dbReference type="GO" id="GO:0016020">
    <property type="term" value="C:membrane"/>
    <property type="evidence" value="ECO:0007669"/>
    <property type="project" value="GOC"/>
</dbReference>
<feature type="binding site" evidence="12">
    <location>
        <position position="243"/>
    </location>
    <ligand>
        <name>Zn(2+)</name>
        <dbReference type="ChEBI" id="CHEBI:29105"/>
    </ligand>
</feature>
<dbReference type="PANTHER" id="PTHR33694:SF1">
    <property type="entry name" value="UDP-3-O-ACYL-N-ACETYLGLUCOSAMINE DEACETYLASE 1, MITOCHONDRIAL-RELATED"/>
    <property type="match status" value="1"/>
</dbReference>
<feature type="binding site" evidence="12">
    <location>
        <position position="87"/>
    </location>
    <ligand>
        <name>Zn(2+)</name>
        <dbReference type="ChEBI" id="CHEBI:29105"/>
    </ligand>
</feature>
<reference evidence="13 14" key="1">
    <citation type="submission" date="2018-05" db="EMBL/GenBank/DDBJ databases">
        <title>A metagenomic window into the 2 km-deep terrestrial subsurface aquifer revealed taxonomically and functionally diverse microbial community comprising novel uncultured bacterial lineages.</title>
        <authorList>
            <person name="Kadnikov V.V."/>
            <person name="Mardanov A.V."/>
            <person name="Beletsky A.V."/>
            <person name="Banks D."/>
            <person name="Pimenov N.V."/>
            <person name="Frank Y.A."/>
            <person name="Karnachuk O.V."/>
            <person name="Ravin N.V."/>
        </authorList>
    </citation>
    <scope>NUCLEOTIDE SEQUENCE [LARGE SCALE GENOMIC DNA]</scope>
    <source>
        <strain evidence="13">BY</strain>
    </source>
</reference>
<dbReference type="InterPro" id="IPR011334">
    <property type="entry name" value="UDP-acyl_GlcNac_deAcase_C"/>
</dbReference>
<dbReference type="UniPathway" id="UPA00359">
    <property type="reaction ID" value="UER00478"/>
</dbReference>
<gene>
    <name evidence="12" type="primary">lpxC</name>
    <name evidence="13" type="ORF">BRCON_1585</name>
</gene>
<dbReference type="InterPro" id="IPR004463">
    <property type="entry name" value="UDP-acyl_GlcNac_deAcase"/>
</dbReference>
<evidence type="ECO:0000256" key="2">
    <source>
        <dbReference type="ARBA" id="ARBA00002923"/>
    </source>
</evidence>
<dbReference type="KEGG" id="schv:BRCON_1585"/>
<dbReference type="EMBL" id="CP030759">
    <property type="protein sequence ID" value="AXA36362.1"/>
    <property type="molecule type" value="Genomic_DNA"/>
</dbReference>
<evidence type="ECO:0000256" key="12">
    <source>
        <dbReference type="HAMAP-Rule" id="MF_00388"/>
    </source>
</evidence>
<keyword evidence="9 12" id="KW-0862">Zinc</keyword>
<comment type="catalytic activity">
    <reaction evidence="11 12">
        <text>a UDP-3-O-[(3R)-3-hydroxyacyl]-N-acetyl-alpha-D-glucosamine + H2O = a UDP-3-O-[(3R)-3-hydroxyacyl]-alpha-D-glucosamine + acetate</text>
        <dbReference type="Rhea" id="RHEA:67816"/>
        <dbReference type="ChEBI" id="CHEBI:15377"/>
        <dbReference type="ChEBI" id="CHEBI:30089"/>
        <dbReference type="ChEBI" id="CHEBI:137740"/>
        <dbReference type="ChEBI" id="CHEBI:173225"/>
        <dbReference type="EC" id="3.5.1.108"/>
    </reaction>
</comment>
<dbReference type="GO" id="GO:0046872">
    <property type="term" value="F:metal ion binding"/>
    <property type="evidence" value="ECO:0007669"/>
    <property type="project" value="UniProtKB-KW"/>
</dbReference>
<evidence type="ECO:0000313" key="13">
    <source>
        <dbReference type="EMBL" id="AXA36362.1"/>
    </source>
</evidence>